<evidence type="ECO:0000259" key="4">
    <source>
        <dbReference type="PROSITE" id="PS51755"/>
    </source>
</evidence>
<dbReference type="EMBL" id="LLXZ01000118">
    <property type="protein sequence ID" value="KRR06217.1"/>
    <property type="molecule type" value="Genomic_DNA"/>
</dbReference>
<dbReference type="Gene3D" id="3.40.50.10070">
    <property type="entry name" value="TolB, N-terminal domain"/>
    <property type="match status" value="1"/>
</dbReference>
<dbReference type="PANTHER" id="PTHR12558:SF33">
    <property type="entry name" value="BLL7664 PROTEIN"/>
    <property type="match status" value="1"/>
</dbReference>
<dbReference type="SMART" id="SM00028">
    <property type="entry name" value="TPR"/>
    <property type="match status" value="3"/>
</dbReference>
<dbReference type="Pfam" id="PF00486">
    <property type="entry name" value="Trans_reg_C"/>
    <property type="match status" value="1"/>
</dbReference>
<dbReference type="PANTHER" id="PTHR12558">
    <property type="entry name" value="CELL DIVISION CYCLE 16,23,27"/>
    <property type="match status" value="1"/>
</dbReference>
<dbReference type="Pfam" id="PF13431">
    <property type="entry name" value="TPR_17"/>
    <property type="match status" value="1"/>
</dbReference>
<dbReference type="Gene3D" id="1.10.10.10">
    <property type="entry name" value="Winged helix-like DNA-binding domain superfamily/Winged helix DNA-binding domain"/>
    <property type="match status" value="1"/>
</dbReference>
<reference evidence="5 6" key="1">
    <citation type="submission" date="2014-03" db="EMBL/GenBank/DDBJ databases">
        <title>Bradyrhizobium valentinum sp. nov., isolated from effective nodules of Lupinus mariae-josephae, a lupine endemic of basic-lime soils in Eastern Spain.</title>
        <authorList>
            <person name="Duran D."/>
            <person name="Rey L."/>
            <person name="Navarro A."/>
            <person name="Busquets A."/>
            <person name="Imperial J."/>
            <person name="Ruiz-Argueso T."/>
        </authorList>
    </citation>
    <scope>NUCLEOTIDE SEQUENCE [LARGE SCALE GENOMIC DNA]</scope>
    <source>
        <strain evidence="5 6">PAC68</strain>
    </source>
</reference>
<dbReference type="AlphaFoldDB" id="A0A0R3LE98"/>
<dbReference type="Gene3D" id="1.25.40.10">
    <property type="entry name" value="Tetratricopeptide repeat domain"/>
    <property type="match status" value="1"/>
</dbReference>
<dbReference type="SUPFAM" id="SSF46894">
    <property type="entry name" value="C-terminal effector domain of the bipartite response regulators"/>
    <property type="match status" value="1"/>
</dbReference>
<dbReference type="SUPFAM" id="SSF48452">
    <property type="entry name" value="TPR-like"/>
    <property type="match status" value="2"/>
</dbReference>
<evidence type="ECO:0000256" key="2">
    <source>
        <dbReference type="PROSITE-ProRule" id="PRU00339"/>
    </source>
</evidence>
<keyword evidence="6" id="KW-1185">Reference proteome</keyword>
<dbReference type="InterPro" id="IPR019734">
    <property type="entry name" value="TPR_rpt"/>
</dbReference>
<accession>A0A0R3LE98</accession>
<sequence>MRYLFEEYALDTARRELCRGTGVVAVTPQVFDLLDYLIRHRERVVTKDDLIGAIWNGRVVSDAALTTRLNAARCAIGDSGAEQRLIKTLPRKGFRFVGQVREAREVASPNPGDAPESAPALPDKPSIAVLPFANMSGDPEQEYFADGMVEEITTALSRFKWLFVIARNSSFAFKGKAVDVKEVGRRLGVRYVLEGAVRKASGKVRITGQLIEAATGTHIWADRFERDLTDIFALQDEVTVAVVSAIQPKLLQTEISIAARRRPEDLTAYDFYLRAIQQAGPSTREGLAEALRLVQRALELDPGFAAAAGLAGACHAENVVRGYAIDPQFERREAVRLMRVALNRDDGDPSTLATAALISALMVGDCETEIEMSDRAVALNPNSYRAWNCRGWVYKIAGQPEEAIRSFERAVRMSPLDPQQYTALTGMGFALIELRRFDEAISAGKKAQRHNPRYPGPYRCLASAFAHLGRDAEAREAAARMLEVDPAFTISAWIARSQLPENAKLMIEGFRKAGLPE</sequence>
<evidence type="ECO:0000313" key="5">
    <source>
        <dbReference type="EMBL" id="KRR06217.1"/>
    </source>
</evidence>
<dbReference type="InterPro" id="IPR016032">
    <property type="entry name" value="Sig_transdc_resp-reg_C-effctor"/>
</dbReference>
<dbReference type="OrthoDB" id="9807521at2"/>
<dbReference type="PROSITE" id="PS51755">
    <property type="entry name" value="OMPR_PHOB"/>
    <property type="match status" value="1"/>
</dbReference>
<feature type="repeat" description="TPR" evidence="2">
    <location>
        <begin position="384"/>
        <end position="417"/>
    </location>
</feature>
<dbReference type="GO" id="GO:0000160">
    <property type="term" value="P:phosphorelay signal transduction system"/>
    <property type="evidence" value="ECO:0007669"/>
    <property type="project" value="InterPro"/>
</dbReference>
<evidence type="ECO:0000313" key="6">
    <source>
        <dbReference type="Proteomes" id="UP000050863"/>
    </source>
</evidence>
<dbReference type="InterPro" id="IPR011990">
    <property type="entry name" value="TPR-like_helical_dom_sf"/>
</dbReference>
<feature type="DNA-binding region" description="OmpR/PhoB-type" evidence="3">
    <location>
        <begin position="1"/>
        <end position="98"/>
    </location>
</feature>
<organism evidence="5 6">
    <name type="scientific">Bradyrhizobium jicamae</name>
    <dbReference type="NCBI Taxonomy" id="280332"/>
    <lineage>
        <taxon>Bacteria</taxon>
        <taxon>Pseudomonadati</taxon>
        <taxon>Pseudomonadota</taxon>
        <taxon>Alphaproteobacteria</taxon>
        <taxon>Hyphomicrobiales</taxon>
        <taxon>Nitrobacteraceae</taxon>
        <taxon>Bradyrhizobium</taxon>
    </lineage>
</organism>
<dbReference type="RefSeq" id="WP_057836850.1">
    <property type="nucleotide sequence ID" value="NZ_LLXZ01000118.1"/>
</dbReference>
<name>A0A0R3LE98_9BRAD</name>
<dbReference type="SMART" id="SM00862">
    <property type="entry name" value="Trans_reg_C"/>
    <property type="match status" value="1"/>
</dbReference>
<feature type="domain" description="OmpR/PhoB-type" evidence="4">
    <location>
        <begin position="1"/>
        <end position="98"/>
    </location>
</feature>
<gene>
    <name evidence="5" type="ORF">CQ12_11570</name>
</gene>
<dbReference type="InterPro" id="IPR036388">
    <property type="entry name" value="WH-like_DNA-bd_sf"/>
</dbReference>
<dbReference type="GO" id="GO:0006355">
    <property type="term" value="P:regulation of DNA-templated transcription"/>
    <property type="evidence" value="ECO:0007669"/>
    <property type="project" value="InterPro"/>
</dbReference>
<dbReference type="STRING" id="280332.CQ12_11570"/>
<dbReference type="CDD" id="cd00383">
    <property type="entry name" value="trans_reg_C"/>
    <property type="match status" value="1"/>
</dbReference>
<evidence type="ECO:0000256" key="3">
    <source>
        <dbReference type="PROSITE-ProRule" id="PRU01091"/>
    </source>
</evidence>
<dbReference type="Proteomes" id="UP000050863">
    <property type="component" value="Unassembled WGS sequence"/>
</dbReference>
<comment type="caution">
    <text evidence="5">The sequence shown here is derived from an EMBL/GenBank/DDBJ whole genome shotgun (WGS) entry which is preliminary data.</text>
</comment>
<proteinExistence type="predicted"/>
<evidence type="ECO:0000256" key="1">
    <source>
        <dbReference type="ARBA" id="ARBA00023125"/>
    </source>
</evidence>
<dbReference type="InterPro" id="IPR001867">
    <property type="entry name" value="OmpR/PhoB-type_DNA-bd"/>
</dbReference>
<dbReference type="GO" id="GO:0003677">
    <property type="term" value="F:DNA binding"/>
    <property type="evidence" value="ECO:0007669"/>
    <property type="project" value="UniProtKB-UniRule"/>
</dbReference>
<dbReference type="Pfam" id="PF13432">
    <property type="entry name" value="TPR_16"/>
    <property type="match status" value="1"/>
</dbReference>
<keyword evidence="1 3" id="KW-0238">DNA-binding</keyword>
<protein>
    <submittedName>
        <fullName evidence="5">Adenylate cyclase 3</fullName>
    </submittedName>
</protein>
<dbReference type="PROSITE" id="PS50005">
    <property type="entry name" value="TPR"/>
    <property type="match status" value="1"/>
</dbReference>
<keyword evidence="2" id="KW-0802">TPR repeat</keyword>